<name>A0AAN2A6M0_RHIRH</name>
<reference evidence="1 2" key="1">
    <citation type="submission" date="2020-06" db="EMBL/GenBank/DDBJ databases">
        <authorList>
            <person name="De Coninck B."/>
            <person name="Ibrahim H."/>
        </authorList>
    </citation>
    <scope>NUCLEOTIDE SEQUENCE [LARGE SCALE GENOMIC DNA]</scope>
    <source>
        <strain evidence="1">Ag_rhizogenes_K599</strain>
    </source>
</reference>
<accession>A0AAN2A6M0</accession>
<evidence type="ECO:0000313" key="1">
    <source>
        <dbReference type="EMBL" id="CAD0215590.1"/>
    </source>
</evidence>
<organism evidence="1 2">
    <name type="scientific">Rhizobium rhizogenes</name>
    <name type="common">Agrobacterium rhizogenes</name>
    <dbReference type="NCBI Taxonomy" id="359"/>
    <lineage>
        <taxon>Bacteria</taxon>
        <taxon>Pseudomonadati</taxon>
        <taxon>Pseudomonadota</taxon>
        <taxon>Alphaproteobacteria</taxon>
        <taxon>Hyphomicrobiales</taxon>
        <taxon>Rhizobiaceae</taxon>
        <taxon>Rhizobium/Agrobacterium group</taxon>
        <taxon>Rhizobium</taxon>
    </lineage>
</organism>
<comment type="caution">
    <text evidence="1">The sequence shown here is derived from an EMBL/GenBank/DDBJ whole genome shotgun (WGS) entry which is preliminary data.</text>
</comment>
<gene>
    <name evidence="1" type="ORF">AGRHK599_LOCUS3838</name>
</gene>
<protein>
    <submittedName>
        <fullName evidence="1">Uncharacterized protein</fullName>
    </submittedName>
</protein>
<evidence type="ECO:0000313" key="2">
    <source>
        <dbReference type="Proteomes" id="UP000528185"/>
    </source>
</evidence>
<dbReference type="AlphaFoldDB" id="A0AAN2A6M0"/>
<proteinExistence type="predicted"/>
<dbReference type="EMBL" id="CAICSX020000002">
    <property type="protein sequence ID" value="CAD0215590.1"/>
    <property type="molecule type" value="Genomic_DNA"/>
</dbReference>
<dbReference type="Proteomes" id="UP000528185">
    <property type="component" value="Unassembled WGS sequence"/>
</dbReference>
<sequence length="29" mass="3147">MLNLQIKSIFHFPAFGMQTHRTAAKGGSG</sequence>